<dbReference type="eggNOG" id="ENOG5033BG7">
    <property type="taxonomic scope" value="Bacteria"/>
</dbReference>
<dbReference type="Proteomes" id="UP000060787">
    <property type="component" value="Chromosome"/>
</dbReference>
<dbReference type="STRING" id="84531.LA76x_3332"/>
<dbReference type="KEGG" id="lab:LA76x_3332"/>
<reference evidence="1 2" key="1">
    <citation type="journal article" date="2015" name="BMC Genomics">
        <title>Comparative genomics and metabolic profiling of the genus Lysobacter.</title>
        <authorList>
            <person name="de Bruijn I."/>
            <person name="Cheng X."/>
            <person name="de Jager V."/>
            <person name="Exposito R.G."/>
            <person name="Watrous J."/>
            <person name="Patel N."/>
            <person name="Postma J."/>
            <person name="Dorrestein P.C."/>
            <person name="Kobayashi D."/>
            <person name="Raaijmakers J.M."/>
        </authorList>
    </citation>
    <scope>NUCLEOTIDE SEQUENCE [LARGE SCALE GENOMIC DNA]</scope>
    <source>
        <strain evidence="1 2">76</strain>
    </source>
</reference>
<dbReference type="SMR" id="A0A0S2DXC1"/>
<dbReference type="OrthoDB" id="3687310at2"/>
<organism evidence="1 2">
    <name type="scientific">Lysobacter antibioticus</name>
    <dbReference type="NCBI Taxonomy" id="84531"/>
    <lineage>
        <taxon>Bacteria</taxon>
        <taxon>Pseudomonadati</taxon>
        <taxon>Pseudomonadota</taxon>
        <taxon>Gammaproteobacteria</taxon>
        <taxon>Lysobacterales</taxon>
        <taxon>Lysobacteraceae</taxon>
        <taxon>Lysobacter</taxon>
    </lineage>
</organism>
<dbReference type="AlphaFoldDB" id="A0A0S2DXC1"/>
<sequence length="112" mass="12765">MKTTISWWNLDKSSQTIESMRDYLREEGVAPWEDVRGMHSKFWISDPANNLWGAVVVWESSDAMSQPLPPNRATELIGYPPSMRTTFDMEVLIENGRAGPWLVGDALEEEHA</sequence>
<dbReference type="RefSeq" id="WP_036147925.1">
    <property type="nucleotide sequence ID" value="NZ_CP011129.1"/>
</dbReference>
<protein>
    <submittedName>
        <fullName evidence="1">Uncharacterized protein</fullName>
    </submittedName>
</protein>
<dbReference type="KEGG" id="laq:GLA29479_2365"/>
<evidence type="ECO:0000313" key="2">
    <source>
        <dbReference type="Proteomes" id="UP000060787"/>
    </source>
</evidence>
<proteinExistence type="predicted"/>
<dbReference type="PATRIC" id="fig|84531.7.peg.2317"/>
<name>A0A0S2DXC1_LYSAN</name>
<gene>
    <name evidence="1" type="ORF">LA76x_3332</name>
</gene>
<evidence type="ECO:0000313" key="1">
    <source>
        <dbReference type="EMBL" id="ALN81458.1"/>
    </source>
</evidence>
<dbReference type="Gene3D" id="3.30.70.100">
    <property type="match status" value="1"/>
</dbReference>
<keyword evidence="2" id="KW-1185">Reference proteome</keyword>
<dbReference type="EMBL" id="CP011129">
    <property type="protein sequence ID" value="ALN81458.1"/>
    <property type="molecule type" value="Genomic_DNA"/>
</dbReference>
<accession>A0A0S2DXC1</accession>